<evidence type="ECO:0000313" key="8">
    <source>
        <dbReference type="Proteomes" id="UP001163846"/>
    </source>
</evidence>
<evidence type="ECO:0000256" key="1">
    <source>
        <dbReference type="ARBA" id="ARBA00006192"/>
    </source>
</evidence>
<dbReference type="Proteomes" id="UP001163846">
    <property type="component" value="Unassembled WGS sequence"/>
</dbReference>
<evidence type="ECO:0000256" key="3">
    <source>
        <dbReference type="ARBA" id="ARBA00044493"/>
    </source>
</evidence>
<evidence type="ECO:0000256" key="4">
    <source>
        <dbReference type="ARBA" id="ARBA00044511"/>
    </source>
</evidence>
<feature type="repeat" description="PPR" evidence="5">
    <location>
        <begin position="232"/>
        <end position="266"/>
    </location>
</feature>
<evidence type="ECO:0000313" key="7">
    <source>
        <dbReference type="EMBL" id="KAJ3839973.1"/>
    </source>
</evidence>
<dbReference type="Gene3D" id="1.25.40.10">
    <property type="entry name" value="Tetratricopeptide repeat domain"/>
    <property type="match status" value="3"/>
</dbReference>
<feature type="repeat" description="PPR" evidence="5">
    <location>
        <begin position="689"/>
        <end position="723"/>
    </location>
</feature>
<comment type="subunit">
    <text evidence="4">Binds to mitochondrial small subunit 15S rRNA.</text>
</comment>
<dbReference type="PANTHER" id="PTHR47447">
    <property type="entry name" value="OS03G0856100 PROTEIN"/>
    <property type="match status" value="1"/>
</dbReference>
<feature type="domain" description="Pentatricopeptide repeat-containing protein-mitochondrial" evidence="6">
    <location>
        <begin position="630"/>
        <end position="744"/>
    </location>
</feature>
<dbReference type="NCBIfam" id="TIGR00756">
    <property type="entry name" value="PPR"/>
    <property type="match status" value="1"/>
</dbReference>
<evidence type="ECO:0000256" key="2">
    <source>
        <dbReference type="ARBA" id="ARBA00022737"/>
    </source>
</evidence>
<dbReference type="InterPro" id="IPR002885">
    <property type="entry name" value="PPR_rpt"/>
</dbReference>
<keyword evidence="8" id="KW-1185">Reference proteome</keyword>
<keyword evidence="2" id="KW-0677">Repeat</keyword>
<evidence type="ECO:0000256" key="5">
    <source>
        <dbReference type="PROSITE-ProRule" id="PRU00708"/>
    </source>
</evidence>
<protein>
    <recommendedName>
        <fullName evidence="6">Pentatricopeptide repeat-containing protein-mitochondrial domain-containing protein</fullName>
    </recommendedName>
</protein>
<comment type="similarity">
    <text evidence="1">Belongs to the CCM1 family.</text>
</comment>
<comment type="function">
    <text evidence="3">Regulates mitochondrial small subunit maturation by controlling 15S rRNA 5'-end processing. Localizes to the 5' precursor of the 15S rRNA in a position that is subsequently occupied by mS47 in the mature yeast mtSSU. Uses structure and sequence-specific RNA recognition, binding to a single-stranded region of the precursor and specifically recognizing bases -6 to -1. The exchange of Ccm1 for mS47 is coupled to the irreversible removal of precursor rRNA that is accompanied by conformational changes of the mitoribosomal proteins uS5m and mS26. These conformational changes signal completion of 5'-end rRNA processing through protection of the mature 5'-end of the 15S rRNA and stabilization of mS47. The removal of the 5' precursor together with the dissociation of Ccm1 may be catalyzed by the 5'-3' exoribonuclease Pet127. Involved in the specific removal of group I introns in mitochondrial encoded transcripts.</text>
</comment>
<gene>
    <name evidence="7" type="ORF">F5878DRAFT_91635</name>
</gene>
<evidence type="ECO:0000259" key="6">
    <source>
        <dbReference type="Pfam" id="PF23276"/>
    </source>
</evidence>
<dbReference type="AlphaFoldDB" id="A0AA38PBQ9"/>
<feature type="repeat" description="PPR" evidence="5">
    <location>
        <begin position="654"/>
        <end position="688"/>
    </location>
</feature>
<dbReference type="PANTHER" id="PTHR47447:SF28">
    <property type="entry name" value="PENTACOTRIPEPTIDE-REPEAT REGION OF PRORP DOMAIN-CONTAINING PROTEIN"/>
    <property type="match status" value="1"/>
</dbReference>
<comment type="caution">
    <text evidence="7">The sequence shown here is derived from an EMBL/GenBank/DDBJ whole genome shotgun (WGS) entry which is preliminary data.</text>
</comment>
<proteinExistence type="inferred from homology"/>
<dbReference type="InterPro" id="IPR057027">
    <property type="entry name" value="TPR_mt"/>
</dbReference>
<dbReference type="Pfam" id="PF23276">
    <property type="entry name" value="TPR_24"/>
    <property type="match status" value="1"/>
</dbReference>
<reference evidence="7" key="1">
    <citation type="submission" date="2022-08" db="EMBL/GenBank/DDBJ databases">
        <authorList>
            <consortium name="DOE Joint Genome Institute"/>
            <person name="Min B."/>
            <person name="Riley R."/>
            <person name="Sierra-Patev S."/>
            <person name="Naranjo-Ortiz M."/>
            <person name="Looney B."/>
            <person name="Konkel Z."/>
            <person name="Slot J.C."/>
            <person name="Sakamoto Y."/>
            <person name="Steenwyk J.L."/>
            <person name="Rokas A."/>
            <person name="Carro J."/>
            <person name="Camarero S."/>
            <person name="Ferreira P."/>
            <person name="Molpeceres G."/>
            <person name="Ruiz-Duenas F.J."/>
            <person name="Serrano A."/>
            <person name="Henrissat B."/>
            <person name="Drula E."/>
            <person name="Hughes K.W."/>
            <person name="Mata J.L."/>
            <person name="Ishikawa N.K."/>
            <person name="Vargas-Isla R."/>
            <person name="Ushijima S."/>
            <person name="Smith C.A."/>
            <person name="Ahrendt S."/>
            <person name="Andreopoulos W."/>
            <person name="He G."/>
            <person name="Labutti K."/>
            <person name="Lipzen A."/>
            <person name="Ng V."/>
            <person name="Sandor L."/>
            <person name="Barry K."/>
            <person name="Martinez A.T."/>
            <person name="Xiao Y."/>
            <person name="Gibbons J.G."/>
            <person name="Terashima K."/>
            <person name="Hibbett D.S."/>
            <person name="Grigoriev I.V."/>
        </authorList>
    </citation>
    <scope>NUCLEOTIDE SEQUENCE</scope>
    <source>
        <strain evidence="7">TFB9207</strain>
    </source>
</reference>
<dbReference type="EMBL" id="MU806100">
    <property type="protein sequence ID" value="KAJ3839973.1"/>
    <property type="molecule type" value="Genomic_DNA"/>
</dbReference>
<name>A0AA38PBQ9_9AGAR</name>
<accession>A0AA38PBQ9</accession>
<dbReference type="InterPro" id="IPR011990">
    <property type="entry name" value="TPR-like_helical_dom_sf"/>
</dbReference>
<dbReference type="Pfam" id="PF01535">
    <property type="entry name" value="PPR"/>
    <property type="match status" value="1"/>
</dbReference>
<sequence>MLRRVGLAHRQHSEQATFGLSIWNISRPQFFPRRPSISVRCLPSAALATRSTAIRSSSPGIQISGPLSSVAINQPRNAPRQAPWPAKYSQIPPPVHILSAILAKRLSEDDLRKEIIAHPSLAEHLFDTTKGRKFAEMLALTSDFHLAAEVLQLSHVLGGSLKQNAYECTVYRLATKSQWSAILEVVALGIRHTRRTTSRLLNWRIRALVETGQHAFLRSILEEFEKFRVKPTRRTFHLLISGHIRNRDLLGARKLLRLMAQIGLPPDTSTHAIIATHYRNLGPNAQVQDQALQSLMLLEPDVAVTVLNRLIQLRLDAHDPAATVQMLSVFDPKQVASIMRVVSGVVSTPDGGNPYAEPLEEIYREYHLSANADTFAIFIHYMASRRDLTSALVILEGSVSANIPPTPEIFTALIHVYFATGNSEVAFRTALDMCERRPRGAFDSLLRQGLYNPMVPLPFMDTGVKPTPRIFNALLKGGLANHGFACVRDLLTIMQANNIRPNETTVELLIASTGTSQNIRPRTLLRLLNIPGLQPTLRHLHVLLSRIIRHERYLTFGAGWNATATAFSRTRRAKPQIQSRKLSTEMFDPIGGISLADVDRRAAQPLLDHLTAQKINVDAVLGGLRLRREAAVNVDMDAAQDVFDLLLSRGIQPNEYHFSALMEGYTRKGDLPAALDVLKASTRVGIKPNCIMYTILMVGYARQGQPDQAVATFKQMVEANIQPDVASIDAVVGAFFAVGAYSMARRTLITLWSYVEPFPRDELQSARLKRLATRFRLLHQDRGNGNPKITKVEWKRLYRQLRQLIVVWNSSNLRSSSIQDSL</sequence>
<organism evidence="7 8">
    <name type="scientific">Lentinula raphanica</name>
    <dbReference type="NCBI Taxonomy" id="153919"/>
    <lineage>
        <taxon>Eukaryota</taxon>
        <taxon>Fungi</taxon>
        <taxon>Dikarya</taxon>
        <taxon>Basidiomycota</taxon>
        <taxon>Agaricomycotina</taxon>
        <taxon>Agaricomycetes</taxon>
        <taxon>Agaricomycetidae</taxon>
        <taxon>Agaricales</taxon>
        <taxon>Marasmiineae</taxon>
        <taxon>Omphalotaceae</taxon>
        <taxon>Lentinula</taxon>
    </lineage>
</organism>
<dbReference type="PROSITE" id="PS51375">
    <property type="entry name" value="PPR"/>
    <property type="match status" value="3"/>
</dbReference>